<feature type="region of interest" description="Disordered" evidence="1">
    <location>
        <begin position="44"/>
        <end position="77"/>
    </location>
</feature>
<evidence type="ECO:0000256" key="1">
    <source>
        <dbReference type="SAM" id="MobiDB-lite"/>
    </source>
</evidence>
<feature type="compositionally biased region" description="Low complexity" evidence="1">
    <location>
        <begin position="55"/>
        <end position="66"/>
    </location>
</feature>
<proteinExistence type="predicted"/>
<accession>A0A1H5PJW0</accession>
<gene>
    <name evidence="2" type="ORF">SAMN04489740_4365</name>
</gene>
<dbReference type="RefSeq" id="WP_074713826.1">
    <property type="nucleotide sequence ID" value="NZ_FNTV01000002.1"/>
</dbReference>
<sequence>METLTGILKDAELDLIREVEIERMGLLDEDELLALHKRVRRARNKHTKNYRRRAAAGVAEEGARGASRPRHGKAAQRAEVFEEALSRVSLRLAATAQETYEALKAERLERARAGKSSGPETSKIPGTGGVGPGTTPMHKTSPGAQKIQASSQAANAQRQAKRDSQ</sequence>
<evidence type="ECO:0000313" key="3">
    <source>
        <dbReference type="Proteomes" id="UP000182725"/>
    </source>
</evidence>
<feature type="region of interest" description="Disordered" evidence="1">
    <location>
        <begin position="110"/>
        <end position="165"/>
    </location>
</feature>
<protein>
    <submittedName>
        <fullName evidence="2">Uncharacterized protein</fullName>
    </submittedName>
</protein>
<dbReference type="Proteomes" id="UP000182725">
    <property type="component" value="Unassembled WGS sequence"/>
</dbReference>
<reference evidence="2 3" key="1">
    <citation type="submission" date="2016-10" db="EMBL/GenBank/DDBJ databases">
        <authorList>
            <person name="de Groot N.N."/>
        </authorList>
    </citation>
    <scope>NUCLEOTIDE SEQUENCE [LARGE SCALE GENOMIC DNA]</scope>
    <source>
        <strain evidence="2 3">DSM 22274</strain>
    </source>
</reference>
<name>A0A1H5PJW0_9MICC</name>
<dbReference type="AlphaFoldDB" id="A0A1H5PJW0"/>
<evidence type="ECO:0000313" key="2">
    <source>
        <dbReference type="EMBL" id="SEF13361.1"/>
    </source>
</evidence>
<dbReference type="EMBL" id="FNTV01000002">
    <property type="protein sequence ID" value="SEF13361.1"/>
    <property type="molecule type" value="Genomic_DNA"/>
</dbReference>
<organism evidence="2 3">
    <name type="scientific">Arthrobacter alpinus</name>
    <dbReference type="NCBI Taxonomy" id="656366"/>
    <lineage>
        <taxon>Bacteria</taxon>
        <taxon>Bacillati</taxon>
        <taxon>Actinomycetota</taxon>
        <taxon>Actinomycetes</taxon>
        <taxon>Micrococcales</taxon>
        <taxon>Micrococcaceae</taxon>
        <taxon>Arthrobacter</taxon>
    </lineage>
</organism>
<feature type="compositionally biased region" description="Low complexity" evidence="1">
    <location>
        <begin position="144"/>
        <end position="158"/>
    </location>
</feature>
<feature type="compositionally biased region" description="Basic residues" evidence="1">
    <location>
        <begin position="44"/>
        <end position="54"/>
    </location>
</feature>